<dbReference type="Proteomes" id="UP000184041">
    <property type="component" value="Unassembled WGS sequence"/>
</dbReference>
<accession>A0A1M5G447</accession>
<dbReference type="EMBL" id="FQUS01000016">
    <property type="protein sequence ID" value="SHF98496.1"/>
    <property type="molecule type" value="Genomic_DNA"/>
</dbReference>
<evidence type="ECO:0000313" key="2">
    <source>
        <dbReference type="EMBL" id="SHF98496.1"/>
    </source>
</evidence>
<organism evidence="2 3">
    <name type="scientific">Fodinibius roseus</name>
    <dbReference type="NCBI Taxonomy" id="1194090"/>
    <lineage>
        <taxon>Bacteria</taxon>
        <taxon>Pseudomonadati</taxon>
        <taxon>Balneolota</taxon>
        <taxon>Balneolia</taxon>
        <taxon>Balneolales</taxon>
        <taxon>Balneolaceae</taxon>
        <taxon>Fodinibius</taxon>
    </lineage>
</organism>
<keyword evidence="3" id="KW-1185">Reference proteome</keyword>
<proteinExistence type="predicted"/>
<evidence type="ECO:0000256" key="1">
    <source>
        <dbReference type="SAM" id="MobiDB-lite"/>
    </source>
</evidence>
<dbReference type="AlphaFoldDB" id="A0A1M5G447"/>
<sequence>MLRGGQDKTKDGLWENGKKHLEIFHKIRNTKWTRMAGTLGQKRALVPPRNPKKADHKLSPNPWSSYKIKEKQKTSLKNCDKLGRPTAQDNDIVLNLPELYRRSHR</sequence>
<reference evidence="2 3" key="1">
    <citation type="submission" date="2016-11" db="EMBL/GenBank/DDBJ databases">
        <authorList>
            <person name="Jaros S."/>
            <person name="Januszkiewicz K."/>
            <person name="Wedrychowicz H."/>
        </authorList>
    </citation>
    <scope>NUCLEOTIDE SEQUENCE [LARGE SCALE GENOMIC DNA]</scope>
    <source>
        <strain evidence="2 3">DSM 21986</strain>
    </source>
</reference>
<feature type="region of interest" description="Disordered" evidence="1">
    <location>
        <begin position="39"/>
        <end position="64"/>
    </location>
</feature>
<protein>
    <submittedName>
        <fullName evidence="2">Uncharacterized protein</fullName>
    </submittedName>
</protein>
<gene>
    <name evidence="2" type="ORF">SAMN05443144_11677</name>
</gene>
<name>A0A1M5G447_9BACT</name>
<evidence type="ECO:0000313" key="3">
    <source>
        <dbReference type="Proteomes" id="UP000184041"/>
    </source>
</evidence>